<dbReference type="SUPFAM" id="SSF52540">
    <property type="entry name" value="P-loop containing nucleoside triphosphate hydrolases"/>
    <property type="match status" value="1"/>
</dbReference>
<dbReference type="eggNOG" id="COG0470">
    <property type="taxonomic scope" value="Bacteria"/>
</dbReference>
<accession>H0UL50</accession>
<evidence type="ECO:0008006" key="3">
    <source>
        <dbReference type="Google" id="ProtNLM"/>
    </source>
</evidence>
<dbReference type="OrthoDB" id="9810148at2"/>
<dbReference type="Pfam" id="PF13177">
    <property type="entry name" value="DNA_pol3_delta2"/>
    <property type="match status" value="1"/>
</dbReference>
<name>H0UL50_9BACT</name>
<dbReference type="Gene3D" id="3.40.50.300">
    <property type="entry name" value="P-loop containing nucleotide triphosphate hydrolases"/>
    <property type="match status" value="1"/>
</dbReference>
<dbReference type="HOGENOM" id="CLU_1092566_0_0_0"/>
<evidence type="ECO:0000313" key="2">
    <source>
        <dbReference type="Proteomes" id="UP000003806"/>
    </source>
</evidence>
<proteinExistence type="predicted"/>
<dbReference type="RefSeq" id="WP_008521483.1">
    <property type="nucleotide sequence ID" value="NZ_CM001376.1"/>
</dbReference>
<organism evidence="1 2">
    <name type="scientific">Jonquetella anthropi DSM 22815</name>
    <dbReference type="NCBI Taxonomy" id="885272"/>
    <lineage>
        <taxon>Bacteria</taxon>
        <taxon>Thermotogati</taxon>
        <taxon>Synergistota</taxon>
        <taxon>Synergistia</taxon>
        <taxon>Synergistales</taxon>
        <taxon>Dethiosulfovibrionaceae</taxon>
        <taxon>Jonquetella</taxon>
    </lineage>
</organism>
<dbReference type="AlphaFoldDB" id="H0UL50"/>
<dbReference type="InterPro" id="IPR027417">
    <property type="entry name" value="P-loop_NTPase"/>
</dbReference>
<dbReference type="EMBL" id="CM001376">
    <property type="protein sequence ID" value="EHM13409.1"/>
    <property type="molecule type" value="Genomic_DNA"/>
</dbReference>
<keyword evidence="2" id="KW-1185">Reference proteome</keyword>
<protein>
    <recommendedName>
        <fullName evidence="3">DNA polymerase III, gamma/tau subunit</fullName>
    </recommendedName>
</protein>
<evidence type="ECO:0000313" key="1">
    <source>
        <dbReference type="EMBL" id="EHM13409.1"/>
    </source>
</evidence>
<reference evidence="1 2" key="1">
    <citation type="submission" date="2011-11" db="EMBL/GenBank/DDBJ databases">
        <title>The Noncontiguous Finished genome of Jonquetella anthropi DSM 22815.</title>
        <authorList>
            <consortium name="US DOE Joint Genome Institute (JGI-PGF)"/>
            <person name="Lucas S."/>
            <person name="Copeland A."/>
            <person name="Lapidus A."/>
            <person name="Glavina del Rio T."/>
            <person name="Dalin E."/>
            <person name="Tice H."/>
            <person name="Bruce D."/>
            <person name="Goodwin L."/>
            <person name="Pitluck S."/>
            <person name="Peters L."/>
            <person name="Mikhailova N."/>
            <person name="Held B."/>
            <person name="Kyrpides N."/>
            <person name="Mavromatis K."/>
            <person name="Ivanova N."/>
            <person name="Markowitz V."/>
            <person name="Cheng J.-F."/>
            <person name="Hugenholtz P."/>
            <person name="Woyke T."/>
            <person name="Wu D."/>
            <person name="Gronow S."/>
            <person name="Wellnitz S."/>
            <person name="Brambilla E."/>
            <person name="Klenk H.-P."/>
            <person name="Eisen J.A."/>
        </authorList>
    </citation>
    <scope>NUCLEOTIDE SEQUENCE [LARGE SCALE GENOMIC DNA]</scope>
    <source>
        <strain evidence="1 2">DSM 22815</strain>
    </source>
</reference>
<dbReference type="STRING" id="885272.JonanDRAFT_1038"/>
<gene>
    <name evidence="1" type="ORF">JonanDRAFT_1038</name>
</gene>
<dbReference type="Proteomes" id="UP000003806">
    <property type="component" value="Chromosome"/>
</dbReference>
<sequence>MALRELEASVRWQKLAELIRGGRVPQALWLLASEGLAERAAEDYARRVLCLEGTNCGRCPSCRCWDGSTHPDWIVQQDAAKAMTIDECRQGALALGLAPVAAPYRLLTVWRADELLPPAANSLLKITEEPPPRGRLCFVSSTPNLSDTLHSRAWMLSLQGQDVSEPAEPPSSDAQWAEWLVQSAAKAAEEWQRETAGWAAWCQARGDLRRASVLSQISQTARNAHLSSSQWADLLVLIMREDYPCEYVFDDLRQASIFRPSRRGR</sequence>